<dbReference type="RefSeq" id="WP_157386794.1">
    <property type="nucleotide sequence ID" value="NZ_WRPP01000001.1"/>
</dbReference>
<organism evidence="1 2">
    <name type="scientific">Nocardia terrae</name>
    <dbReference type="NCBI Taxonomy" id="2675851"/>
    <lineage>
        <taxon>Bacteria</taxon>
        <taxon>Bacillati</taxon>
        <taxon>Actinomycetota</taxon>
        <taxon>Actinomycetes</taxon>
        <taxon>Mycobacteriales</taxon>
        <taxon>Nocardiaceae</taxon>
        <taxon>Nocardia</taxon>
    </lineage>
</organism>
<dbReference type="Proteomes" id="UP000466794">
    <property type="component" value="Unassembled WGS sequence"/>
</dbReference>
<dbReference type="EMBL" id="WRPP01000001">
    <property type="protein sequence ID" value="MVU77450.1"/>
    <property type="molecule type" value="Genomic_DNA"/>
</dbReference>
<gene>
    <name evidence="1" type="ORF">GPX89_09335</name>
</gene>
<name>A0A7K1USY6_9NOCA</name>
<reference evidence="1 2" key="1">
    <citation type="submission" date="2019-12" db="EMBL/GenBank/DDBJ databases">
        <title>Nocardia sp. nov. ET3-3 isolated from soil.</title>
        <authorList>
            <person name="Kanchanasin P."/>
            <person name="Tanasupawat S."/>
            <person name="Yuki M."/>
            <person name="Kudo T."/>
        </authorList>
    </citation>
    <scope>NUCLEOTIDE SEQUENCE [LARGE SCALE GENOMIC DNA]</scope>
    <source>
        <strain evidence="1 2">ET3-3</strain>
    </source>
</reference>
<sequence>MDKYLDQLGADLVIFDEHPDKEVIADLLMRWEWDSARPSRLRRACDQGRWGDDI</sequence>
<keyword evidence="2" id="KW-1185">Reference proteome</keyword>
<evidence type="ECO:0000313" key="1">
    <source>
        <dbReference type="EMBL" id="MVU77450.1"/>
    </source>
</evidence>
<proteinExistence type="predicted"/>
<evidence type="ECO:0000313" key="2">
    <source>
        <dbReference type="Proteomes" id="UP000466794"/>
    </source>
</evidence>
<accession>A0A7K1USY6</accession>
<dbReference type="AlphaFoldDB" id="A0A7K1USY6"/>
<protein>
    <submittedName>
        <fullName evidence="1">Uncharacterized protein</fullName>
    </submittedName>
</protein>
<comment type="caution">
    <text evidence="1">The sequence shown here is derived from an EMBL/GenBank/DDBJ whole genome shotgun (WGS) entry which is preliminary data.</text>
</comment>